<sequence length="335" mass="37245">MQPSASEITMLLQVASSSLADLIAFSNVYIPRDRKTYGVPSSTTIEQAQVMGSLDLIENSPEERLDDTTVLFTLKADESVLVKHSILKSPVPLVKDRDFVYVEIKQRFVDAKGRPGYAWFRKSTTIMQPTQPASSCTRAVIKSWGAVYVQVSPSALSRFAIMDIDWNGSMMSWVAKRMTTSRKAASTIRPSAPVSSSSPATAAMPSKRCAVCYVKPRMFEKGAPKLTTCLQCCQIVCEACCDEHVVCFCCQFAQRKRNVSMSRSSETTNSSVSYPNEAHMSPNSRSNRVSTQSNRQRRERRQMSAPTVQFNVEPVVSRAHKAATITDLNYVSELY</sequence>
<dbReference type="EMBL" id="VJMJ01000017">
    <property type="protein sequence ID" value="KAF0743434.1"/>
    <property type="molecule type" value="Genomic_DNA"/>
</dbReference>
<comment type="caution">
    <text evidence="2">The sequence shown here is derived from an EMBL/GenBank/DDBJ whole genome shotgun (WGS) entry which is preliminary data.</text>
</comment>
<dbReference type="Proteomes" id="UP000481153">
    <property type="component" value="Unassembled WGS sequence"/>
</dbReference>
<dbReference type="VEuPathDB" id="FungiDB:AeMF1_021682"/>
<dbReference type="SUPFAM" id="SSF55961">
    <property type="entry name" value="Bet v1-like"/>
    <property type="match status" value="1"/>
</dbReference>
<gene>
    <name evidence="2" type="ORF">Ae201684_001905</name>
</gene>
<reference evidence="2 3" key="1">
    <citation type="submission" date="2019-07" db="EMBL/GenBank/DDBJ databases">
        <title>Genomics analysis of Aphanomyces spp. identifies a new class of oomycete effector associated with host adaptation.</title>
        <authorList>
            <person name="Gaulin E."/>
        </authorList>
    </citation>
    <scope>NUCLEOTIDE SEQUENCE [LARGE SCALE GENOMIC DNA]</scope>
    <source>
        <strain evidence="2 3">ATCC 201684</strain>
    </source>
</reference>
<accession>A0A6G0XSQ5</accession>
<evidence type="ECO:0008006" key="4">
    <source>
        <dbReference type="Google" id="ProtNLM"/>
    </source>
</evidence>
<feature type="region of interest" description="Disordered" evidence="1">
    <location>
        <begin position="260"/>
        <end position="309"/>
    </location>
</feature>
<dbReference type="Gene3D" id="3.30.530.20">
    <property type="match status" value="1"/>
</dbReference>
<evidence type="ECO:0000313" key="2">
    <source>
        <dbReference type="EMBL" id="KAF0743434.1"/>
    </source>
</evidence>
<protein>
    <recommendedName>
        <fullName evidence="4">START domain-containing protein</fullName>
    </recommendedName>
</protein>
<evidence type="ECO:0000256" key="1">
    <source>
        <dbReference type="SAM" id="MobiDB-lite"/>
    </source>
</evidence>
<keyword evidence="3" id="KW-1185">Reference proteome</keyword>
<organism evidence="2 3">
    <name type="scientific">Aphanomyces euteiches</name>
    <dbReference type="NCBI Taxonomy" id="100861"/>
    <lineage>
        <taxon>Eukaryota</taxon>
        <taxon>Sar</taxon>
        <taxon>Stramenopiles</taxon>
        <taxon>Oomycota</taxon>
        <taxon>Saprolegniomycetes</taxon>
        <taxon>Saprolegniales</taxon>
        <taxon>Verrucalvaceae</taxon>
        <taxon>Aphanomyces</taxon>
    </lineage>
</organism>
<evidence type="ECO:0000313" key="3">
    <source>
        <dbReference type="Proteomes" id="UP000481153"/>
    </source>
</evidence>
<dbReference type="InterPro" id="IPR023393">
    <property type="entry name" value="START-like_dom_sf"/>
</dbReference>
<feature type="compositionally biased region" description="Polar residues" evidence="1">
    <location>
        <begin position="281"/>
        <end position="294"/>
    </location>
</feature>
<feature type="compositionally biased region" description="Low complexity" evidence="1">
    <location>
        <begin position="260"/>
        <end position="273"/>
    </location>
</feature>
<proteinExistence type="predicted"/>
<dbReference type="AlphaFoldDB" id="A0A6G0XSQ5"/>
<name>A0A6G0XSQ5_9STRA</name>